<evidence type="ECO:0000313" key="2">
    <source>
        <dbReference type="EMBL" id="RSH83149.1"/>
    </source>
</evidence>
<dbReference type="RefSeq" id="XP_028477101.1">
    <property type="nucleotide sequence ID" value="XM_028622209.1"/>
</dbReference>
<dbReference type="PANTHER" id="PTHR42820:SF1">
    <property type="entry name" value="SHORT-CHAIN DEHYDROGENASE_REDUCTASE FAMILY PROTEIN"/>
    <property type="match status" value="1"/>
</dbReference>
<dbReference type="InterPro" id="IPR020904">
    <property type="entry name" value="Sc_DH/Rdtase_CS"/>
</dbReference>
<sequence length="275" mass="28414">MTASALPKLSTATLSLSLPGVAFITGGSSGLGAGAALAFADLGAKIAVADINTKLGEETVAKINGTYPGVAIFVRCDVSQEADIEAAIAQTVAAFGRIDYAINAAGIVVAGDKVTLIKDTDASVFDRTQNIDARGVFLCMKHQIRQMETQDVPAGRPRASRGVIVNLASRASLEGVSKFGSYCSAKHAVLGMSRVAAVECAPNQIRVVAMCPGLVKSPGHVEAAKEVDDFLLTTVPMGRFGVVEEITDGLIFLCSDMASFLTGNAFEIDGGCAAR</sequence>
<dbReference type="PRINTS" id="PR00081">
    <property type="entry name" value="GDHRDH"/>
</dbReference>
<proteinExistence type="predicted"/>
<name>A0A427XWA3_9TREE</name>
<dbReference type="PROSITE" id="PS00061">
    <property type="entry name" value="ADH_SHORT"/>
    <property type="match status" value="1"/>
</dbReference>
<evidence type="ECO:0000313" key="3">
    <source>
        <dbReference type="Proteomes" id="UP000279236"/>
    </source>
</evidence>
<dbReference type="FunFam" id="3.40.50.720:FF:000084">
    <property type="entry name" value="Short-chain dehydrogenase reductase"/>
    <property type="match status" value="1"/>
</dbReference>
<dbReference type="OrthoDB" id="4131217at2759"/>
<dbReference type="InterPro" id="IPR036291">
    <property type="entry name" value="NAD(P)-bd_dom_sf"/>
</dbReference>
<dbReference type="PANTHER" id="PTHR42820">
    <property type="entry name" value="SHORT-CHAIN DEHYDROGENASE REDUCTASE"/>
    <property type="match status" value="1"/>
</dbReference>
<accession>A0A427XWA3</accession>
<dbReference type="AlphaFoldDB" id="A0A427XWA3"/>
<dbReference type="SUPFAM" id="SSF51735">
    <property type="entry name" value="NAD(P)-binding Rossmann-fold domains"/>
    <property type="match status" value="1"/>
</dbReference>
<dbReference type="CDD" id="cd05233">
    <property type="entry name" value="SDR_c"/>
    <property type="match status" value="1"/>
</dbReference>
<dbReference type="Proteomes" id="UP000279236">
    <property type="component" value="Unassembled WGS sequence"/>
</dbReference>
<dbReference type="PRINTS" id="PR00080">
    <property type="entry name" value="SDRFAMILY"/>
</dbReference>
<dbReference type="EMBL" id="RSCE01000004">
    <property type="protein sequence ID" value="RSH83149.1"/>
    <property type="molecule type" value="Genomic_DNA"/>
</dbReference>
<organism evidence="2 3">
    <name type="scientific">Apiotrichum porosum</name>
    <dbReference type="NCBI Taxonomy" id="105984"/>
    <lineage>
        <taxon>Eukaryota</taxon>
        <taxon>Fungi</taxon>
        <taxon>Dikarya</taxon>
        <taxon>Basidiomycota</taxon>
        <taxon>Agaricomycotina</taxon>
        <taxon>Tremellomycetes</taxon>
        <taxon>Trichosporonales</taxon>
        <taxon>Trichosporonaceae</taxon>
        <taxon>Apiotrichum</taxon>
    </lineage>
</organism>
<comment type="caution">
    <text evidence="2">The sequence shown here is derived from an EMBL/GenBank/DDBJ whole genome shotgun (WGS) entry which is preliminary data.</text>
</comment>
<dbReference type="Gene3D" id="3.40.50.720">
    <property type="entry name" value="NAD(P)-binding Rossmann-like Domain"/>
    <property type="match status" value="1"/>
</dbReference>
<protein>
    <submittedName>
        <fullName evidence="2">Uncharacterized protein</fullName>
    </submittedName>
</protein>
<dbReference type="InterPro" id="IPR002347">
    <property type="entry name" value="SDR_fam"/>
</dbReference>
<dbReference type="STRING" id="105984.A0A427XWA3"/>
<evidence type="ECO:0000256" key="1">
    <source>
        <dbReference type="ARBA" id="ARBA00022857"/>
    </source>
</evidence>
<keyword evidence="1" id="KW-0521">NADP</keyword>
<gene>
    <name evidence="2" type="ORF">EHS24_006808</name>
</gene>
<dbReference type="Pfam" id="PF13561">
    <property type="entry name" value="adh_short_C2"/>
    <property type="match status" value="1"/>
</dbReference>
<reference evidence="2 3" key="1">
    <citation type="submission" date="2018-11" db="EMBL/GenBank/DDBJ databases">
        <title>Genome sequence of Apiotrichum porosum DSM 27194.</title>
        <authorList>
            <person name="Aliyu H."/>
            <person name="Gorte O."/>
            <person name="Ochsenreither K."/>
        </authorList>
    </citation>
    <scope>NUCLEOTIDE SEQUENCE [LARGE SCALE GENOMIC DNA]</scope>
    <source>
        <strain evidence="2 3">DSM 27194</strain>
    </source>
</reference>
<dbReference type="GeneID" id="39591351"/>
<keyword evidence="3" id="KW-1185">Reference proteome</keyword>